<gene>
    <name evidence="1" type="ORF">SAMN04244560_01173</name>
</gene>
<dbReference type="InterPro" id="IPR036390">
    <property type="entry name" value="WH_DNA-bd_sf"/>
</dbReference>
<name>A0A1I1WSV9_THETY</name>
<dbReference type="RefSeq" id="WP_003867166.1">
    <property type="nucleotide sequence ID" value="NZ_FNBS01000022.1"/>
</dbReference>
<dbReference type="Pfam" id="PF10007">
    <property type="entry name" value="DUF2250"/>
    <property type="match status" value="1"/>
</dbReference>
<proteinExistence type="predicted"/>
<dbReference type="AlphaFoldDB" id="A0A1I1WSV9"/>
<dbReference type="SUPFAM" id="SSF46785">
    <property type="entry name" value="Winged helix' DNA-binding domain"/>
    <property type="match status" value="1"/>
</dbReference>
<protein>
    <recommendedName>
        <fullName evidence="3">DUF2250 domain-containing protein</fullName>
    </recommendedName>
</protein>
<evidence type="ECO:0000313" key="2">
    <source>
        <dbReference type="Proteomes" id="UP000183404"/>
    </source>
</evidence>
<dbReference type="Proteomes" id="UP000183404">
    <property type="component" value="Unassembled WGS sequence"/>
</dbReference>
<organism evidence="1 2">
    <name type="scientific">Thermoanaerobacter thermohydrosulfuricus</name>
    <name type="common">Clostridium thermohydrosulfuricum</name>
    <dbReference type="NCBI Taxonomy" id="1516"/>
    <lineage>
        <taxon>Bacteria</taxon>
        <taxon>Bacillati</taxon>
        <taxon>Bacillota</taxon>
        <taxon>Clostridia</taxon>
        <taxon>Thermoanaerobacterales</taxon>
        <taxon>Thermoanaerobacteraceae</taxon>
        <taxon>Thermoanaerobacter</taxon>
    </lineage>
</organism>
<dbReference type="InterPro" id="IPR019254">
    <property type="entry name" value="DUF2250"/>
</dbReference>
<dbReference type="Gene3D" id="1.10.10.10">
    <property type="entry name" value="Winged helix-like DNA-binding domain superfamily/Winged helix DNA-binding domain"/>
    <property type="match status" value="1"/>
</dbReference>
<dbReference type="EMBL" id="FNBS01000022">
    <property type="protein sequence ID" value="SDF75344.1"/>
    <property type="molecule type" value="Genomic_DNA"/>
</dbReference>
<sequence>MPLNNDQDEFLDLTILTYLKKLGPEYAKLLARRLGLSLEESRKRLQSLEERGLIKRVERRIVKYYHRRRKSVKHRNHTYYELTREGELFLRQARKEIDINFDIEYPNR</sequence>
<dbReference type="InterPro" id="IPR036388">
    <property type="entry name" value="WH-like_DNA-bd_sf"/>
</dbReference>
<reference evidence="1 2" key="1">
    <citation type="submission" date="2016-10" db="EMBL/GenBank/DDBJ databases">
        <authorList>
            <person name="de Groot N.N."/>
        </authorList>
    </citation>
    <scope>NUCLEOTIDE SEQUENCE [LARGE SCALE GENOMIC DNA]</scope>
    <source>
        <strain evidence="1 2">DSM 569</strain>
    </source>
</reference>
<evidence type="ECO:0000313" key="1">
    <source>
        <dbReference type="EMBL" id="SDF75344.1"/>
    </source>
</evidence>
<accession>A0A1I1WSV9</accession>
<evidence type="ECO:0008006" key="3">
    <source>
        <dbReference type="Google" id="ProtNLM"/>
    </source>
</evidence>